<dbReference type="OrthoDB" id="9993796at2759"/>
<feature type="transmembrane region" description="Helical" evidence="1">
    <location>
        <begin position="263"/>
        <end position="283"/>
    </location>
</feature>
<evidence type="ECO:0000313" key="2">
    <source>
        <dbReference type="EMBL" id="GAP86466.1"/>
    </source>
</evidence>
<dbReference type="OMA" id="VFLRWDY"/>
<evidence type="ECO:0000256" key="1">
    <source>
        <dbReference type="SAM" id="Phobius"/>
    </source>
</evidence>
<feature type="transmembrane region" description="Helical" evidence="1">
    <location>
        <begin position="337"/>
        <end position="357"/>
    </location>
</feature>
<dbReference type="EMBL" id="DF977464">
    <property type="protein sequence ID" value="GAP86466.1"/>
    <property type="molecule type" value="Genomic_DNA"/>
</dbReference>
<dbReference type="STRING" id="77044.A0A1W2TEK3"/>
<protein>
    <submittedName>
        <fullName evidence="2">Uncharacterized protein</fullName>
    </submittedName>
</protein>
<organism evidence="2">
    <name type="scientific">Rosellinia necatrix</name>
    <name type="common">White root-rot fungus</name>
    <dbReference type="NCBI Taxonomy" id="77044"/>
    <lineage>
        <taxon>Eukaryota</taxon>
        <taxon>Fungi</taxon>
        <taxon>Dikarya</taxon>
        <taxon>Ascomycota</taxon>
        <taxon>Pezizomycotina</taxon>
        <taxon>Sordariomycetes</taxon>
        <taxon>Xylariomycetidae</taxon>
        <taxon>Xylariales</taxon>
        <taxon>Xylariaceae</taxon>
        <taxon>Rosellinia</taxon>
    </lineage>
</organism>
<keyword evidence="1" id="KW-1133">Transmembrane helix</keyword>
<feature type="transmembrane region" description="Helical" evidence="1">
    <location>
        <begin position="369"/>
        <end position="391"/>
    </location>
</feature>
<dbReference type="Proteomes" id="UP000054516">
    <property type="component" value="Unassembled WGS sequence"/>
</dbReference>
<gene>
    <name evidence="2" type="ORF">SAMD00023353_1901150</name>
</gene>
<evidence type="ECO:0000313" key="3">
    <source>
        <dbReference type="Proteomes" id="UP000054516"/>
    </source>
</evidence>
<accession>A0A1W2TEK3</accession>
<dbReference type="AlphaFoldDB" id="A0A1W2TEK3"/>
<reference evidence="2" key="1">
    <citation type="submission" date="2016-03" db="EMBL/GenBank/DDBJ databases">
        <title>Draft genome sequence of Rosellinia necatrix.</title>
        <authorList>
            <person name="Kanematsu S."/>
        </authorList>
    </citation>
    <scope>NUCLEOTIDE SEQUENCE [LARGE SCALE GENOMIC DNA]</scope>
    <source>
        <strain evidence="2">W97</strain>
    </source>
</reference>
<feature type="transmembrane region" description="Helical" evidence="1">
    <location>
        <begin position="91"/>
        <end position="108"/>
    </location>
</feature>
<name>A0A1W2TEK3_ROSNE</name>
<keyword evidence="1" id="KW-0812">Transmembrane</keyword>
<proteinExistence type="predicted"/>
<feature type="transmembrane region" description="Helical" evidence="1">
    <location>
        <begin position="120"/>
        <end position="147"/>
    </location>
</feature>
<feature type="transmembrane region" description="Helical" evidence="1">
    <location>
        <begin position="7"/>
        <end position="29"/>
    </location>
</feature>
<keyword evidence="1" id="KW-0472">Membrane</keyword>
<keyword evidence="3" id="KW-1185">Reference proteome</keyword>
<feature type="transmembrane region" description="Helical" evidence="1">
    <location>
        <begin position="167"/>
        <end position="194"/>
    </location>
</feature>
<sequence>MGFDLKYVLVPLFVGASAFGFNATILTMLDNGLGEVLGAVSKGATASLRGAPSPFLREYTGVSVVDQQLSAMIAFFSAAIDGDVPWDSTVFYVWGMAQFAACWTLLVLEAKRVGNRGRLVSWIGAVGFLFQNATWTLTVPLYLALHLLTSPVARLRNGDGDGARRALFVYLWDLALLPMAVTLAFIVPAVFMGMPRLFAQTAATHYKWIAVWQPFPLVTVAGLAFLHYACYYTLGSLSPVDEENEPTTHGRGYMVAVRGVYEFALALCATTHLPIVLLTLMPAAGREFLSHAFPYYAPVFRGLSFARAFVPAPWYAAPAVDPATYASGDLAPLAQHFLHYDFYVGTVPVLLWSMYLHQRAVAAPSLPRMLARAGFWFLLGGPAAAAVILTWDRDAVTEAGEEPLRKKIEQELEKRRQQLEGRKTK</sequence>